<dbReference type="InterPro" id="IPR032675">
    <property type="entry name" value="LRR_dom_sf"/>
</dbReference>
<feature type="chain" id="PRO_5016409171" evidence="2">
    <location>
        <begin position="27"/>
        <end position="377"/>
    </location>
</feature>
<keyword evidence="1" id="KW-0812">Transmembrane</keyword>
<proteinExistence type="predicted"/>
<dbReference type="AlphaFoldDB" id="A0A336LZZ0"/>
<organism evidence="3">
    <name type="scientific">Culicoides sonorensis</name>
    <name type="common">Biting midge</name>
    <dbReference type="NCBI Taxonomy" id="179676"/>
    <lineage>
        <taxon>Eukaryota</taxon>
        <taxon>Metazoa</taxon>
        <taxon>Ecdysozoa</taxon>
        <taxon>Arthropoda</taxon>
        <taxon>Hexapoda</taxon>
        <taxon>Insecta</taxon>
        <taxon>Pterygota</taxon>
        <taxon>Neoptera</taxon>
        <taxon>Endopterygota</taxon>
        <taxon>Diptera</taxon>
        <taxon>Nematocera</taxon>
        <taxon>Chironomoidea</taxon>
        <taxon>Ceratopogonidae</taxon>
        <taxon>Ceratopogoninae</taxon>
        <taxon>Culicoides</taxon>
        <taxon>Monoculicoides</taxon>
    </lineage>
</organism>
<keyword evidence="1" id="KW-1133">Transmembrane helix</keyword>
<reference evidence="3" key="1">
    <citation type="submission" date="2018-07" db="EMBL/GenBank/DDBJ databases">
        <authorList>
            <person name="Quirk P.G."/>
            <person name="Krulwich T.A."/>
        </authorList>
    </citation>
    <scope>NUCLEOTIDE SEQUENCE</scope>
</reference>
<dbReference type="SUPFAM" id="SSF52075">
    <property type="entry name" value="Outer arm dynein light chain 1"/>
    <property type="match status" value="1"/>
</dbReference>
<feature type="transmembrane region" description="Helical" evidence="1">
    <location>
        <begin position="295"/>
        <end position="316"/>
    </location>
</feature>
<protein>
    <submittedName>
        <fullName evidence="3">CSON005373 protein</fullName>
    </submittedName>
</protein>
<evidence type="ECO:0000313" key="3">
    <source>
        <dbReference type="EMBL" id="SSX21797.1"/>
    </source>
</evidence>
<dbReference type="Gene3D" id="3.80.10.10">
    <property type="entry name" value="Ribonuclease Inhibitor"/>
    <property type="match status" value="1"/>
</dbReference>
<accession>A0A336LZZ0</accession>
<evidence type="ECO:0000256" key="1">
    <source>
        <dbReference type="SAM" id="Phobius"/>
    </source>
</evidence>
<keyword evidence="2" id="KW-0732">Signal</keyword>
<name>A0A336LZZ0_CULSO</name>
<feature type="signal peptide" evidence="2">
    <location>
        <begin position="1"/>
        <end position="26"/>
    </location>
</feature>
<keyword evidence="1" id="KW-0472">Membrane</keyword>
<dbReference type="EMBL" id="UFQT01000213">
    <property type="protein sequence ID" value="SSX21797.1"/>
    <property type="molecule type" value="Genomic_DNA"/>
</dbReference>
<evidence type="ECO:0000256" key="2">
    <source>
        <dbReference type="SAM" id="SignalP"/>
    </source>
</evidence>
<dbReference type="VEuPathDB" id="VectorBase:CSON005373"/>
<sequence>MELLNSRVPMTHIFIFLIGTVQFMEALKIDCSFEETTTCDVKSIHHDGINEITNKNNINYGDVTRIIMNSININQSLSNLCEIFPSLEEIIMTNSHLSTFNVESLRYCENLRTLDISGNDLPYIDVSNMTLKSVMTLNLSRNHLMDVDLTEIFTTFPNLKEIDLAKNRFHCTRIEPIINQLKSKRIKFTSSSTRIDCIDTRQWSDLITDNISTPILVKSILTILNNTEQNIHKIINREKTEIGKYKNETESDLIRIETSISQLLKQSNEQYTELQMRFSLHMERTTEEIKSLNRLLHLCYALLLAFVIAIIASLFIKNCQSKKLMEKPTPSSQKEMLIINNNITTFKSSYCYVILVQPLDNLHKHIDDDEYFKYLYK</sequence>
<gene>
    <name evidence="3" type="primary">CSON005373</name>
</gene>